<protein>
    <submittedName>
        <fullName evidence="2">Uncharacterized protein</fullName>
    </submittedName>
</protein>
<comment type="caution">
    <text evidence="2">The sequence shown here is derived from an EMBL/GenBank/DDBJ whole genome shotgun (WGS) entry which is preliminary data.</text>
</comment>
<evidence type="ECO:0000313" key="2">
    <source>
        <dbReference type="EMBL" id="EKF39004.1"/>
    </source>
</evidence>
<feature type="region of interest" description="Disordered" evidence="1">
    <location>
        <begin position="116"/>
        <end position="135"/>
    </location>
</feature>
<dbReference type="AlphaFoldDB" id="K2NMG9"/>
<feature type="region of interest" description="Disordered" evidence="1">
    <location>
        <begin position="276"/>
        <end position="298"/>
    </location>
</feature>
<sequence length="596" mass="67070">MGTGNGNNNGDGNPYLMRTSFPCSYDFSNPFVQYSKPSCSVQTGVTTSQHGNNNKNNITATVSDKRCCVTSSSSSSLNIHPSHRVITTAAETSTDDLSTKIEMTSSSPITMKANEHRHDDMSEGKEENERVGKQSQISNNTSAMLFCVVEKLRERLSSWQSIENNTYASLSRCRMTDGSVDIPMTPPINTSEMDEIPYFRPEIRDVLRLWILKRREILREEEKAFTSLFLNFQHAIIKELIRYVFKTEEVTDLSLPPPPKTPPPKVQFECVSLFREGNGGNEDPYRRDSGNSSGRHGATQRLYIENEGTEADMSPQGNMKTPKSLYRRQFLHHHNDTEKKRTSRAASIRRDGNCQSHSGCFGLQEERKRGNEKNRLMKQFNEDSSLPSSVLPCDSPLRRQRTVPTVSETERNGNGDDMHDVLMTPLRQYSPHAVFLNCGGKTPRRTSMMRRETMTRPNTKTTTAVFRLHSPKSSTTKPACVSARLRGQGGGVEVFPKQRLHLQEQTCREMANRRSAGAVVQKIDRQAIVEYLRHLLQPAFDSGALSVDQMGGIVQGAAGLLLSGKMNHFFASETRWKHELRRQVEHLLGEALLGKP</sequence>
<dbReference type="Proteomes" id="UP000007350">
    <property type="component" value="Unassembled WGS sequence"/>
</dbReference>
<reference evidence="2 3" key="1">
    <citation type="journal article" date="2012" name="BMC Genomics">
        <title>Comparative genomic analysis of human infective Trypanosoma cruzi lineages with the bat-restricted subspecies T. cruzi marinkellei.</title>
        <authorList>
            <person name="Franzen O."/>
            <person name="Talavera-Lopez C."/>
            <person name="Ochaya S."/>
            <person name="Butler C.E."/>
            <person name="Messenger L.A."/>
            <person name="Lewis M.D."/>
            <person name="Llewellyn M.S."/>
            <person name="Marinkelle C.J."/>
            <person name="Tyler K.M."/>
            <person name="Miles M.A."/>
            <person name="Andersson B."/>
        </authorList>
    </citation>
    <scope>NUCLEOTIDE SEQUENCE [LARGE SCALE GENOMIC DNA]</scope>
    <source>
        <strain evidence="2 3">B7</strain>
    </source>
</reference>
<gene>
    <name evidence="2" type="ORF">MOQ_000777</name>
</gene>
<dbReference type="OrthoDB" id="251064at2759"/>
<accession>K2NMG9</accession>
<name>K2NMG9_TRYCR</name>
<keyword evidence="3" id="KW-1185">Reference proteome</keyword>
<feature type="compositionally biased region" description="Basic and acidic residues" evidence="1">
    <location>
        <begin position="408"/>
        <end position="417"/>
    </location>
</feature>
<proteinExistence type="predicted"/>
<dbReference type="EMBL" id="AHKC01002004">
    <property type="protein sequence ID" value="EKF39004.1"/>
    <property type="molecule type" value="Genomic_DNA"/>
</dbReference>
<evidence type="ECO:0000313" key="3">
    <source>
        <dbReference type="Proteomes" id="UP000007350"/>
    </source>
</evidence>
<feature type="compositionally biased region" description="Basic and acidic residues" evidence="1">
    <location>
        <begin position="116"/>
        <end position="132"/>
    </location>
</feature>
<feature type="region of interest" description="Disordered" evidence="1">
    <location>
        <begin position="333"/>
        <end position="417"/>
    </location>
</feature>
<organism evidence="2 3">
    <name type="scientific">Trypanosoma cruzi marinkellei</name>
    <dbReference type="NCBI Taxonomy" id="85056"/>
    <lineage>
        <taxon>Eukaryota</taxon>
        <taxon>Discoba</taxon>
        <taxon>Euglenozoa</taxon>
        <taxon>Kinetoplastea</taxon>
        <taxon>Metakinetoplastina</taxon>
        <taxon>Trypanosomatida</taxon>
        <taxon>Trypanosomatidae</taxon>
        <taxon>Trypanosoma</taxon>
        <taxon>Schizotrypanum</taxon>
    </lineage>
</organism>
<feature type="compositionally biased region" description="Basic and acidic residues" evidence="1">
    <location>
        <begin position="364"/>
        <end position="375"/>
    </location>
</feature>
<evidence type="ECO:0000256" key="1">
    <source>
        <dbReference type="SAM" id="MobiDB-lite"/>
    </source>
</evidence>